<gene>
    <name evidence="1" type="ORF">SCALOS_LOCUS634</name>
</gene>
<evidence type="ECO:0000313" key="1">
    <source>
        <dbReference type="EMBL" id="CAG8441197.1"/>
    </source>
</evidence>
<proteinExistence type="predicted"/>
<comment type="caution">
    <text evidence="1">The sequence shown here is derived from an EMBL/GenBank/DDBJ whole genome shotgun (WGS) entry which is preliminary data.</text>
</comment>
<dbReference type="EMBL" id="CAJVPM010000315">
    <property type="protein sequence ID" value="CAG8441197.1"/>
    <property type="molecule type" value="Genomic_DNA"/>
</dbReference>
<organism evidence="1 2">
    <name type="scientific">Scutellospora calospora</name>
    <dbReference type="NCBI Taxonomy" id="85575"/>
    <lineage>
        <taxon>Eukaryota</taxon>
        <taxon>Fungi</taxon>
        <taxon>Fungi incertae sedis</taxon>
        <taxon>Mucoromycota</taxon>
        <taxon>Glomeromycotina</taxon>
        <taxon>Glomeromycetes</taxon>
        <taxon>Diversisporales</taxon>
        <taxon>Gigasporaceae</taxon>
        <taxon>Scutellospora</taxon>
    </lineage>
</organism>
<name>A0ACA9JXK5_9GLOM</name>
<reference evidence="1" key="1">
    <citation type="submission" date="2021-06" db="EMBL/GenBank/DDBJ databases">
        <authorList>
            <person name="Kallberg Y."/>
            <person name="Tangrot J."/>
            <person name="Rosling A."/>
        </authorList>
    </citation>
    <scope>NUCLEOTIDE SEQUENCE</scope>
    <source>
        <strain evidence="1">AU212A</strain>
    </source>
</reference>
<protein>
    <submittedName>
        <fullName evidence="1">2797_t:CDS:1</fullName>
    </submittedName>
</protein>
<sequence length="584" mass="67032">MKEWANFYRLLNNTIETDVESDDGSDTEEQVDHNLTREFFILFSYNSKLTAINLHIDYQFQGKSLVIFASMTMYHCVPGYDAIDELDFSNDDDNLAMNNAPDNTIHRLDPEVVIRSGLKNDKTIDFAINFLRIRGRFSIKKFSLLDNDNINFTKNFESEAMCSSNDINPILKKDINLMHSPINLCYNNHENAYLNITIIENSDPLEIRTGKFRVIHAICSYFEHTLQSNTLIVLAPTGIVAVNICRSTIHSACKFSFDESLNTHSNLSEESLYQLQEYWSTIEYAMIDETSMIEQNLLLQFHTFTKKIKASDNSTLFAGINILFASDFMQLLLVLDKALYMPEKIIYFSPPVENETSKSANILENMHHSNITEIQLEALRSRILSDNLIDSEEWRDVTFLVTKNNLRVQLNLEAVKEYAYDNNQFIIYSYAIDSYNRKILTGNNLLKFLSVSDIKKNTLCGILPLSINMKVVLTVNICTNDIMANGSLGILQQIIYDQNSIDYSSSCKNNIVLKGPPKYVIIELTRRHANNSIYVMLSRIQKLNDLLILQLFNETILNIRQSSALSAEFIHIKEYAQRTALLKT</sequence>
<accession>A0ACA9JXK5</accession>
<keyword evidence="2" id="KW-1185">Reference proteome</keyword>
<dbReference type="Proteomes" id="UP000789860">
    <property type="component" value="Unassembled WGS sequence"/>
</dbReference>
<evidence type="ECO:0000313" key="2">
    <source>
        <dbReference type="Proteomes" id="UP000789860"/>
    </source>
</evidence>